<reference evidence="2" key="3">
    <citation type="submission" date="2023-05" db="EMBL/GenBank/DDBJ databases">
        <authorList>
            <person name="Smith C.H."/>
        </authorList>
    </citation>
    <scope>NUCLEOTIDE SEQUENCE</scope>
    <source>
        <strain evidence="2">CHS0354</strain>
        <tissue evidence="2">Mantle</tissue>
    </source>
</reference>
<accession>A0AAE0WEG8</accession>
<organism evidence="2 3">
    <name type="scientific">Potamilus streckersoni</name>
    <dbReference type="NCBI Taxonomy" id="2493646"/>
    <lineage>
        <taxon>Eukaryota</taxon>
        <taxon>Metazoa</taxon>
        <taxon>Spiralia</taxon>
        <taxon>Lophotrochozoa</taxon>
        <taxon>Mollusca</taxon>
        <taxon>Bivalvia</taxon>
        <taxon>Autobranchia</taxon>
        <taxon>Heteroconchia</taxon>
        <taxon>Palaeoheterodonta</taxon>
        <taxon>Unionida</taxon>
        <taxon>Unionoidea</taxon>
        <taxon>Unionidae</taxon>
        <taxon>Ambleminae</taxon>
        <taxon>Lampsilini</taxon>
        <taxon>Potamilus</taxon>
    </lineage>
</organism>
<sequence length="108" mass="12010">MPKRGRGRKTAYVNNAIQMGLTQSSDGNKGLRTILVSANVPAPSTKGMQKSYNTVGQEIECTNMRDMAEQIKIFMEFNSMIGNKTNIIDIQCDSTYNNEIYSGVDYNS</sequence>
<dbReference type="InterPro" id="IPR049012">
    <property type="entry name" value="Mutator_transp_dom"/>
</dbReference>
<gene>
    <name evidence="2" type="ORF">CHS0354_008678</name>
</gene>
<reference evidence="2" key="2">
    <citation type="journal article" date="2021" name="Genome Biol. Evol.">
        <title>Developing a high-quality reference genome for a parasitic bivalve with doubly uniparental inheritance (Bivalvia: Unionida).</title>
        <authorList>
            <person name="Smith C.H."/>
        </authorList>
    </citation>
    <scope>NUCLEOTIDE SEQUENCE</scope>
    <source>
        <strain evidence="2">CHS0354</strain>
        <tissue evidence="2">Mantle</tissue>
    </source>
</reference>
<evidence type="ECO:0000259" key="1">
    <source>
        <dbReference type="Pfam" id="PF20700"/>
    </source>
</evidence>
<evidence type="ECO:0000313" key="2">
    <source>
        <dbReference type="EMBL" id="KAK3610395.1"/>
    </source>
</evidence>
<dbReference type="Pfam" id="PF20700">
    <property type="entry name" value="Mutator"/>
    <property type="match status" value="1"/>
</dbReference>
<protein>
    <recommendedName>
        <fullName evidence="1">Mutator-like transposase domain-containing protein</fullName>
    </recommendedName>
</protein>
<dbReference type="EMBL" id="JAEAOA010000568">
    <property type="protein sequence ID" value="KAK3610395.1"/>
    <property type="molecule type" value="Genomic_DNA"/>
</dbReference>
<name>A0AAE0WEG8_9BIVA</name>
<evidence type="ECO:0000313" key="3">
    <source>
        <dbReference type="Proteomes" id="UP001195483"/>
    </source>
</evidence>
<dbReference type="Proteomes" id="UP001195483">
    <property type="component" value="Unassembled WGS sequence"/>
</dbReference>
<proteinExistence type="predicted"/>
<feature type="domain" description="Mutator-like transposase" evidence="1">
    <location>
        <begin position="4"/>
        <end position="108"/>
    </location>
</feature>
<keyword evidence="3" id="KW-1185">Reference proteome</keyword>
<dbReference type="AlphaFoldDB" id="A0AAE0WEG8"/>
<reference evidence="2" key="1">
    <citation type="journal article" date="2021" name="Genome Biol. Evol.">
        <title>A High-Quality Reference Genome for a Parasitic Bivalve with Doubly Uniparental Inheritance (Bivalvia: Unionida).</title>
        <authorList>
            <person name="Smith C.H."/>
        </authorList>
    </citation>
    <scope>NUCLEOTIDE SEQUENCE</scope>
    <source>
        <strain evidence="2">CHS0354</strain>
    </source>
</reference>
<comment type="caution">
    <text evidence="2">The sequence shown here is derived from an EMBL/GenBank/DDBJ whole genome shotgun (WGS) entry which is preliminary data.</text>
</comment>